<evidence type="ECO:0000259" key="1">
    <source>
        <dbReference type="PROSITE" id="PS50983"/>
    </source>
</evidence>
<gene>
    <name evidence="2" type="ORF">EYG76_00765</name>
</gene>
<feature type="non-terminal residue" evidence="2">
    <location>
        <position position="368"/>
    </location>
</feature>
<sequence>MDLKKLGALLLCSLLIITVSLSGCTSKSAGNNENINTQITKNAPTAENKVSMNVENNEYMTVKDMWNREVKFKKDINRVVLLDFTGTYLKIMKIWGIDNKIVGVDSSQKKNEFLKVIYPRIENITDVGSTSKGLNYEAIASTKPDIVIIRAFSTDKEREQRYQKIIDRLNEMGIPVVLLLHPTSYNNPNINTMWQEIEIMGKIFNKEKEAKDLIDYLDGYVQLIRNRTENIPEDKRPKVLLYATPDYMLGAQTIQSYFLEDIVHGKNILESGRWMKTSPEDILKLNPDALIVLGHQGYISPEEIYSGKNICLDWGLLQNVKAIKDRRVGSLGITEWRATIEFPIGLLREAKTLYPDRFADIDPDEEEI</sequence>
<dbReference type="PROSITE" id="PS51257">
    <property type="entry name" value="PROKAR_LIPOPROTEIN"/>
    <property type="match status" value="1"/>
</dbReference>
<organism evidence="2 3">
    <name type="scientific">Methanothermococcus okinawensis</name>
    <dbReference type="NCBI Taxonomy" id="155863"/>
    <lineage>
        <taxon>Archaea</taxon>
        <taxon>Methanobacteriati</taxon>
        <taxon>Methanobacteriota</taxon>
        <taxon>Methanomada group</taxon>
        <taxon>Methanococci</taxon>
        <taxon>Methanococcales</taxon>
        <taxon>Methanococcaceae</taxon>
        <taxon>Methanothermococcus</taxon>
    </lineage>
</organism>
<dbReference type="PROSITE" id="PS50983">
    <property type="entry name" value="FE_B12_PBP"/>
    <property type="match status" value="1"/>
</dbReference>
<comment type="caution">
    <text evidence="2">The sequence shown here is derived from an EMBL/GenBank/DDBJ whole genome shotgun (WGS) entry which is preliminary data.</text>
</comment>
<reference evidence="2" key="1">
    <citation type="journal article" date="2020" name="ISME J.">
        <title>Gammaproteobacteria mediating utilization of methyl-, sulfur- and petroleum organic compounds in deep ocean hydrothermal plumes.</title>
        <authorList>
            <person name="Zhou Z."/>
            <person name="Liu Y."/>
            <person name="Pan J."/>
            <person name="Cron B.R."/>
            <person name="Toner B.M."/>
            <person name="Anantharaman K."/>
            <person name="Breier J.A."/>
            <person name="Dick G.J."/>
            <person name="Li M."/>
        </authorList>
    </citation>
    <scope>NUCLEOTIDE SEQUENCE</scope>
    <source>
        <strain evidence="2">SZUA-1385</strain>
    </source>
</reference>
<accession>A0A833DQI4</accession>
<evidence type="ECO:0000313" key="2">
    <source>
        <dbReference type="EMBL" id="HIP16822.1"/>
    </source>
</evidence>
<dbReference type="EMBL" id="DQSV01000012">
    <property type="protein sequence ID" value="HIP16822.1"/>
    <property type="molecule type" value="Genomic_DNA"/>
</dbReference>
<evidence type="ECO:0000313" key="3">
    <source>
        <dbReference type="Proteomes" id="UP000605144"/>
    </source>
</evidence>
<dbReference type="SUPFAM" id="SSF53807">
    <property type="entry name" value="Helical backbone' metal receptor"/>
    <property type="match status" value="1"/>
</dbReference>
<name>A0A833DQI4_9EURY</name>
<dbReference type="InterPro" id="IPR050902">
    <property type="entry name" value="ABC_Transporter_SBP"/>
</dbReference>
<dbReference type="PANTHER" id="PTHR30535">
    <property type="entry name" value="VITAMIN B12-BINDING PROTEIN"/>
    <property type="match status" value="1"/>
</dbReference>
<feature type="domain" description="Fe/B12 periplasmic-binding" evidence="1">
    <location>
        <begin position="80"/>
        <end position="361"/>
    </location>
</feature>
<dbReference type="Pfam" id="PF01497">
    <property type="entry name" value="Peripla_BP_2"/>
    <property type="match status" value="1"/>
</dbReference>
<dbReference type="Gene3D" id="3.40.50.1980">
    <property type="entry name" value="Nitrogenase molybdenum iron protein domain"/>
    <property type="match status" value="2"/>
</dbReference>
<dbReference type="AlphaFoldDB" id="A0A833DQI4"/>
<dbReference type="PANTHER" id="PTHR30535:SF34">
    <property type="entry name" value="MOLYBDATE-BINDING PROTEIN MOLA"/>
    <property type="match status" value="1"/>
</dbReference>
<proteinExistence type="predicted"/>
<protein>
    <submittedName>
        <fullName evidence="2">ABC transporter substrate-binding protein</fullName>
    </submittedName>
</protein>
<dbReference type="InterPro" id="IPR002491">
    <property type="entry name" value="ABC_transptr_periplasmic_BD"/>
</dbReference>
<dbReference type="Proteomes" id="UP000605144">
    <property type="component" value="Unassembled WGS sequence"/>
</dbReference>